<dbReference type="EMBL" id="GGEC01080384">
    <property type="protein sequence ID" value="MBX60868.1"/>
    <property type="molecule type" value="Transcribed_RNA"/>
</dbReference>
<reference evidence="1" key="1">
    <citation type="submission" date="2018-02" db="EMBL/GenBank/DDBJ databases">
        <title>Rhizophora mucronata_Transcriptome.</title>
        <authorList>
            <person name="Meera S.P."/>
            <person name="Sreeshan A."/>
            <person name="Augustine A."/>
        </authorList>
    </citation>
    <scope>NUCLEOTIDE SEQUENCE</scope>
    <source>
        <tissue evidence="1">Leaf</tissue>
    </source>
</reference>
<name>A0A2P2Q1L0_RHIMU</name>
<sequence>MLYIRKNKKF</sequence>
<accession>A0A2P2Q1L0</accession>
<evidence type="ECO:0000313" key="1">
    <source>
        <dbReference type="EMBL" id="MBX60868.1"/>
    </source>
</evidence>
<proteinExistence type="predicted"/>
<organism evidence="1">
    <name type="scientific">Rhizophora mucronata</name>
    <name type="common">Asiatic mangrove</name>
    <dbReference type="NCBI Taxonomy" id="61149"/>
    <lineage>
        <taxon>Eukaryota</taxon>
        <taxon>Viridiplantae</taxon>
        <taxon>Streptophyta</taxon>
        <taxon>Embryophyta</taxon>
        <taxon>Tracheophyta</taxon>
        <taxon>Spermatophyta</taxon>
        <taxon>Magnoliopsida</taxon>
        <taxon>eudicotyledons</taxon>
        <taxon>Gunneridae</taxon>
        <taxon>Pentapetalae</taxon>
        <taxon>rosids</taxon>
        <taxon>fabids</taxon>
        <taxon>Malpighiales</taxon>
        <taxon>Rhizophoraceae</taxon>
        <taxon>Rhizophora</taxon>
    </lineage>
</organism>
<protein>
    <submittedName>
        <fullName evidence="1">Uncharacterized protein</fullName>
    </submittedName>
</protein>